<dbReference type="STRING" id="614.XJ20_08100"/>
<sequence>MAISKRKRVHAFWLMAALPLCAKAAAPVEQAVSTSVAPHSAASEAIPTFALGAGVVVSPLYEGSSRYAVFPSLVAKAVMPTENWGTFTAAFPEGLRWDLPNLSTFGVALLVGYDPGRKEKIRTLGGHNNYLKGMGDLNNSAMVGAEAYWGLSASRLFVRGWQATRSREYGGEDLGHTAYLEAGASSALPLSSALTLDSALYGTWGDKDDMMAHFGVTGEQAARTDFREYHTGGGMRDVTLKTGLTWQLQPHLALQGGMKLYALTAGARRSPLTDNSVGAGFYLNALYQF</sequence>
<keyword evidence="3 6" id="KW-0732">Signal</keyword>
<evidence type="ECO:0000313" key="7">
    <source>
        <dbReference type="EMBL" id="QDL31388.1"/>
    </source>
</evidence>
<feature type="signal peptide" evidence="6">
    <location>
        <begin position="1"/>
        <end position="24"/>
    </location>
</feature>
<evidence type="ECO:0000256" key="2">
    <source>
        <dbReference type="ARBA" id="ARBA00005722"/>
    </source>
</evidence>
<comment type="subcellular location">
    <subcellularLocation>
        <location evidence="1">Cell outer membrane</location>
    </subcellularLocation>
</comment>
<proteinExistence type="inferred from homology"/>
<dbReference type="GO" id="GO:0009279">
    <property type="term" value="C:cell outer membrane"/>
    <property type="evidence" value="ECO:0007669"/>
    <property type="project" value="UniProtKB-SubCell"/>
</dbReference>
<dbReference type="AlphaFoldDB" id="A0A515CT85"/>
<dbReference type="PANTHER" id="PTHR38776:SF1">
    <property type="entry name" value="MLTA-INTERACTING PROTEIN-RELATED"/>
    <property type="match status" value="1"/>
</dbReference>
<feature type="chain" id="PRO_5021992939" evidence="6">
    <location>
        <begin position="25"/>
        <end position="289"/>
    </location>
</feature>
<dbReference type="Proteomes" id="UP000317572">
    <property type="component" value="Chromosome"/>
</dbReference>
<evidence type="ECO:0000256" key="1">
    <source>
        <dbReference type="ARBA" id="ARBA00004442"/>
    </source>
</evidence>
<keyword evidence="5" id="KW-0998">Cell outer membrane</keyword>
<dbReference type="InterPro" id="IPR010583">
    <property type="entry name" value="MipA"/>
</dbReference>
<keyword evidence="4" id="KW-0472">Membrane</keyword>
<comment type="similarity">
    <text evidence="2">Belongs to the MipA/OmpV family.</text>
</comment>
<evidence type="ECO:0000256" key="5">
    <source>
        <dbReference type="ARBA" id="ARBA00023237"/>
    </source>
</evidence>
<organism evidence="7 8">
    <name type="scientific">Serratia liquefaciens</name>
    <dbReference type="NCBI Taxonomy" id="614"/>
    <lineage>
        <taxon>Bacteria</taxon>
        <taxon>Pseudomonadati</taxon>
        <taxon>Pseudomonadota</taxon>
        <taxon>Gammaproteobacteria</taxon>
        <taxon>Enterobacterales</taxon>
        <taxon>Yersiniaceae</taxon>
        <taxon>Serratia</taxon>
    </lineage>
</organism>
<dbReference type="RefSeq" id="WP_142814938.1">
    <property type="nucleotide sequence ID" value="NZ_CP033893.1"/>
</dbReference>
<evidence type="ECO:0000256" key="3">
    <source>
        <dbReference type="ARBA" id="ARBA00022729"/>
    </source>
</evidence>
<protein>
    <submittedName>
        <fullName evidence="7">MipA/OmpV family protein</fullName>
    </submittedName>
</protein>
<evidence type="ECO:0000256" key="4">
    <source>
        <dbReference type="ARBA" id="ARBA00023136"/>
    </source>
</evidence>
<accession>A0A515CT85</accession>
<evidence type="ECO:0000256" key="6">
    <source>
        <dbReference type="SAM" id="SignalP"/>
    </source>
</evidence>
<reference evidence="7 8" key="1">
    <citation type="submission" date="2018-11" db="EMBL/GenBank/DDBJ databases">
        <title>The first complete genome of Serratia liquefaciens isolated from metalophyte plant revel distinctness adaptive mechanisms in an extreme habitat.</title>
        <authorList>
            <person name="Caneschi W.L."/>
            <person name="Sanchez A.B."/>
            <person name="Felestrino E.B."/>
            <person name="Assis R.A.B."/>
            <person name="Lemes C.G.C."/>
            <person name="Cordeiro I.F."/>
            <person name="Fonseca N.P."/>
            <person name="Villa M."/>
            <person name="Vieira I.T."/>
            <person name="Moraes L.A."/>
            <person name="Kamino L.H.Y."/>
            <person name="do Carmo F."/>
            <person name="Garcia C.M."/>
            <person name="Almeida N.F."/>
            <person name="Silva R.S."/>
            <person name="Ferro J.A."/>
            <person name="Ferro M.I.T."/>
            <person name="Varani A.M."/>
            <person name="Ferreira R.M."/>
            <person name="dos Santos V.L."/>
            <person name="Silva U.C."/>
            <person name="Setubal J.C."/>
            <person name="Moreira L.M."/>
        </authorList>
    </citation>
    <scope>NUCLEOTIDE SEQUENCE [LARGE SCALE GENOMIC DNA]</scope>
    <source>
        <strain evidence="7 8">FG3</strain>
    </source>
</reference>
<dbReference type="Pfam" id="PF06629">
    <property type="entry name" value="MipA"/>
    <property type="match status" value="1"/>
</dbReference>
<gene>
    <name evidence="7" type="ORF">EGO53_06170</name>
</gene>
<name>A0A515CT85_SERLI</name>
<dbReference type="PANTHER" id="PTHR38776">
    <property type="entry name" value="MLTA-INTERACTING PROTEIN-RELATED"/>
    <property type="match status" value="1"/>
</dbReference>
<dbReference type="EMBL" id="CP033893">
    <property type="protein sequence ID" value="QDL31388.1"/>
    <property type="molecule type" value="Genomic_DNA"/>
</dbReference>
<evidence type="ECO:0000313" key="8">
    <source>
        <dbReference type="Proteomes" id="UP000317572"/>
    </source>
</evidence>